<keyword evidence="4" id="KW-1185">Reference proteome</keyword>
<proteinExistence type="predicted"/>
<sequence>MLKQLFEDVGIEVTDQEFKEILKMTTDDIRENRIKFDKRTNLNEVSRIALRAYKVIERVMIN</sequence>
<dbReference type="Proteomes" id="UP000077384">
    <property type="component" value="Unassembled WGS sequence"/>
</dbReference>
<comment type="caution">
    <text evidence="1">The sequence shown here is derived from an EMBL/GenBank/DDBJ whole genome shotgun (WGS) entry which is preliminary data.</text>
</comment>
<dbReference type="RefSeq" id="WP_063601176.1">
    <property type="nucleotide sequence ID" value="NZ_LITQ01000015.1"/>
</dbReference>
<evidence type="ECO:0000313" key="4">
    <source>
        <dbReference type="Proteomes" id="UP000093694"/>
    </source>
</evidence>
<name>A0A162NFU1_9CLOT</name>
<accession>A0A162NFU1</accession>
<gene>
    <name evidence="2" type="ORF">CLCOS_37570</name>
    <name evidence="1" type="ORF">WX73_00357</name>
</gene>
<reference evidence="1 3" key="1">
    <citation type="journal article" date="2015" name="Biotechnol. Bioeng.">
        <title>Genome sequence and phenotypic characterization of Caulobacter segnis.</title>
        <authorList>
            <person name="Patel S."/>
            <person name="Fletcher B."/>
            <person name="Scott D.C."/>
            <person name="Ely B."/>
        </authorList>
    </citation>
    <scope>NUCLEOTIDE SEQUENCE [LARGE SCALE GENOMIC DNA]</scope>
    <source>
        <strain evidence="1 3">PS02</strain>
    </source>
</reference>
<dbReference type="AlphaFoldDB" id="A0A162NFU1"/>
<dbReference type="PATRIC" id="fig|1705578.3.peg.741"/>
<organism evidence="1 3">
    <name type="scientific">Clostridium coskatii</name>
    <dbReference type="NCBI Taxonomy" id="1705578"/>
    <lineage>
        <taxon>Bacteria</taxon>
        <taxon>Bacillati</taxon>
        <taxon>Bacillota</taxon>
        <taxon>Clostridia</taxon>
        <taxon>Eubacteriales</taxon>
        <taxon>Clostridiaceae</taxon>
        <taxon>Clostridium</taxon>
    </lineage>
</organism>
<dbReference type="Proteomes" id="UP000093694">
    <property type="component" value="Unassembled WGS sequence"/>
</dbReference>
<evidence type="ECO:0000313" key="2">
    <source>
        <dbReference type="EMBL" id="OBR90782.1"/>
    </source>
</evidence>
<dbReference type="EMBL" id="LITQ01000015">
    <property type="protein sequence ID" value="OAA93039.1"/>
    <property type="molecule type" value="Genomic_DNA"/>
</dbReference>
<evidence type="ECO:0000313" key="1">
    <source>
        <dbReference type="EMBL" id="OAA93039.1"/>
    </source>
</evidence>
<reference evidence="2 4" key="2">
    <citation type="journal article" date="2016" name="Front. Microbiol.">
        <title>Industrial Acetogenic Biocatalysts: A Comparative Metabolic and Genomic Analysis.</title>
        <authorList>
            <person name="Bengelsdorf F."/>
            <person name="Poehlein A."/>
            <person name="Sonja S."/>
            <person name="Erz C."/>
            <person name="Hummel T."/>
            <person name="Hoffmeister S."/>
            <person name="Daniel R."/>
            <person name="Durre P."/>
        </authorList>
    </citation>
    <scope>NUCLEOTIDE SEQUENCE [LARGE SCALE GENOMIC DNA]</scope>
    <source>
        <strain evidence="2 4">PTA-10522</strain>
    </source>
</reference>
<evidence type="ECO:0000313" key="3">
    <source>
        <dbReference type="Proteomes" id="UP000077384"/>
    </source>
</evidence>
<dbReference type="EMBL" id="LROR01000088">
    <property type="protein sequence ID" value="OBR90782.1"/>
    <property type="molecule type" value="Genomic_DNA"/>
</dbReference>
<protein>
    <submittedName>
        <fullName evidence="1">Uncharacterized protein</fullName>
    </submittedName>
</protein>